<dbReference type="InterPro" id="IPR011043">
    <property type="entry name" value="Gal_Oxase/kelch_b-propeller"/>
</dbReference>
<dbReference type="SUPFAM" id="SSF50965">
    <property type="entry name" value="Galactose oxidase, central domain"/>
    <property type="match status" value="1"/>
</dbReference>
<comment type="caution">
    <text evidence="3">The sequence shown here is derived from an EMBL/GenBank/DDBJ whole genome shotgun (WGS) entry which is preliminary data.</text>
</comment>
<feature type="compositionally biased region" description="Pro residues" evidence="1">
    <location>
        <begin position="708"/>
        <end position="717"/>
    </location>
</feature>
<dbReference type="AlphaFoldDB" id="A0A8H4LR10"/>
<organism evidence="3 4">
    <name type="scientific">Fusarium albosuccineum</name>
    <dbReference type="NCBI Taxonomy" id="1237068"/>
    <lineage>
        <taxon>Eukaryota</taxon>
        <taxon>Fungi</taxon>
        <taxon>Dikarya</taxon>
        <taxon>Ascomycota</taxon>
        <taxon>Pezizomycotina</taxon>
        <taxon>Sordariomycetes</taxon>
        <taxon>Hypocreomycetidae</taxon>
        <taxon>Hypocreales</taxon>
        <taxon>Nectriaceae</taxon>
        <taxon>Fusarium</taxon>
        <taxon>Fusarium decemcellulare species complex</taxon>
    </lineage>
</organism>
<evidence type="ECO:0000313" key="3">
    <source>
        <dbReference type="EMBL" id="KAF4472706.1"/>
    </source>
</evidence>
<protein>
    <recommendedName>
        <fullName evidence="5">Pre-mRNA splicing factor CLF1</fullName>
    </recommendedName>
</protein>
<dbReference type="Proteomes" id="UP000554235">
    <property type="component" value="Unassembled WGS sequence"/>
</dbReference>
<dbReference type="InterPro" id="IPR015915">
    <property type="entry name" value="Kelch-typ_b-propeller"/>
</dbReference>
<sequence>MSLPEPPSSLDGACSVINGNTLYVFTPEAFLALPLEEGAKWKKLKTGEKVTGGVCVGTDSGLFVVGGTGGSDDYSGLQKFTYSDSKWTSITLSTPAVKNLQYHGSTYLKATDQIVVYAGTQDGSQAATSNSWVIQASEPYNVESEAPNTPATKPILLAWSDTDACMIGGNDWNKELSWFNAASGWRSSGTILAEPLSTTAQAAIMAGDDGSKSLYVFDTSASPNTVRRFVIWNADNQPVNPSEAVKRDLTMDDWPEYNSTLAPKSARTNPAIAMGADGMVAFVGGNADEPIALFNAKEASWMDVDKVFGADPQKLLSDKTTSETSTNTKTKSSTKTSSTKSSTNTESVTSDDSSAFESATATDDLSASWTASSTATATDVAPIGGSSGSDSSSGLSSNAILGITLGSILGFLAALIVILLLLRRRKKARQNSPEAPTRAVHNFPPDEKDPMAFGDGPMSPNSGHFRGHNATMSQDSYSSMAILMGRAGKNGGGIARKPSNGTNRTSVSSVHKQLKATISKPILQEMQHPVLQGQDHRGVAFDPKVAEPRPRNGPLETQDGMRRSSGWNRYWSGGSALQILGFGASKRNTVGSDSESHYSDSIANRNPRVTQDSATVPPLNFDFRPEMNRVNSGSPVVAGYSKIPFKDGVVGKIERPTSKASSGYSSGIPESVNDSWLPEYQTNKPWGTDRATSSVYNPSFYFGTPLSPSAPPPPKNPPSGVSTQPQLAMASTSSDMSWLNLGDRSRV</sequence>
<keyword evidence="2" id="KW-0812">Transmembrane</keyword>
<evidence type="ECO:0000256" key="2">
    <source>
        <dbReference type="SAM" id="Phobius"/>
    </source>
</evidence>
<feature type="compositionally biased region" description="Low complexity" evidence="1">
    <location>
        <begin position="322"/>
        <end position="350"/>
    </location>
</feature>
<feature type="region of interest" description="Disordered" evidence="1">
    <location>
        <begin position="317"/>
        <end position="356"/>
    </location>
</feature>
<evidence type="ECO:0000256" key="1">
    <source>
        <dbReference type="SAM" id="MobiDB-lite"/>
    </source>
</evidence>
<keyword evidence="2" id="KW-1133">Transmembrane helix</keyword>
<name>A0A8H4LR10_9HYPO</name>
<dbReference type="Gene3D" id="2.120.10.80">
    <property type="entry name" value="Kelch-type beta propeller"/>
    <property type="match status" value="1"/>
</dbReference>
<reference evidence="3 4" key="1">
    <citation type="submission" date="2020-01" db="EMBL/GenBank/DDBJ databases">
        <title>Identification and distribution of gene clusters putatively required for synthesis of sphingolipid metabolism inhibitors in phylogenetically diverse species of the filamentous fungus Fusarium.</title>
        <authorList>
            <person name="Kim H.-S."/>
            <person name="Busman M."/>
            <person name="Brown D.W."/>
            <person name="Divon H."/>
            <person name="Uhlig S."/>
            <person name="Proctor R.H."/>
        </authorList>
    </citation>
    <scope>NUCLEOTIDE SEQUENCE [LARGE SCALE GENOMIC DNA]</scope>
    <source>
        <strain evidence="3 4">NRRL 20459</strain>
    </source>
</reference>
<feature type="region of interest" description="Disordered" evidence="1">
    <location>
        <begin position="702"/>
        <end position="747"/>
    </location>
</feature>
<evidence type="ECO:0000313" key="4">
    <source>
        <dbReference type="Proteomes" id="UP000554235"/>
    </source>
</evidence>
<accession>A0A8H4LR10</accession>
<feature type="compositionally biased region" description="Polar residues" evidence="1">
    <location>
        <begin position="723"/>
        <end position="737"/>
    </location>
</feature>
<gene>
    <name evidence="3" type="ORF">FALBO_390</name>
</gene>
<dbReference type="EMBL" id="JAADYS010000049">
    <property type="protein sequence ID" value="KAF4472706.1"/>
    <property type="molecule type" value="Genomic_DNA"/>
</dbReference>
<keyword evidence="4" id="KW-1185">Reference proteome</keyword>
<proteinExistence type="predicted"/>
<feature type="transmembrane region" description="Helical" evidence="2">
    <location>
        <begin position="399"/>
        <end position="422"/>
    </location>
</feature>
<evidence type="ECO:0008006" key="5">
    <source>
        <dbReference type="Google" id="ProtNLM"/>
    </source>
</evidence>
<keyword evidence="2" id="KW-0472">Membrane</keyword>
<dbReference type="OrthoDB" id="5352000at2759"/>